<keyword evidence="2" id="KW-1185">Reference proteome</keyword>
<sequence length="178" mass="20555">MSLNSFSFRPPVTEDLPALADIFNHEITTSTRTFRAHPVDLANRQAWLEDIQKEQYPCLVIVHSREGGTNGESQLFNIVGWCNLSRYRTQEAYNATAEISLYIHQNFRGLGLGSQIFELILAEARIRGYRTILAMVAMENTLNARFWEKHGFQQRGILRDVGMKFDRWLDIGVYQLMV</sequence>
<protein>
    <submittedName>
        <fullName evidence="1">Acyl-CoA N-acyltransferase</fullName>
    </submittedName>
</protein>
<dbReference type="EMBL" id="MU266558">
    <property type="protein sequence ID" value="KAH7920794.1"/>
    <property type="molecule type" value="Genomic_DNA"/>
</dbReference>
<evidence type="ECO:0000313" key="1">
    <source>
        <dbReference type="EMBL" id="KAH7920794.1"/>
    </source>
</evidence>
<comment type="caution">
    <text evidence="1">The sequence shown here is derived from an EMBL/GenBank/DDBJ whole genome shotgun (WGS) entry which is preliminary data.</text>
</comment>
<reference evidence="1" key="1">
    <citation type="journal article" date="2021" name="New Phytol.">
        <title>Evolutionary innovations through gain and loss of genes in the ectomycorrhizal Boletales.</title>
        <authorList>
            <person name="Wu G."/>
            <person name="Miyauchi S."/>
            <person name="Morin E."/>
            <person name="Kuo A."/>
            <person name="Drula E."/>
            <person name="Varga T."/>
            <person name="Kohler A."/>
            <person name="Feng B."/>
            <person name="Cao Y."/>
            <person name="Lipzen A."/>
            <person name="Daum C."/>
            <person name="Hundley H."/>
            <person name="Pangilinan J."/>
            <person name="Johnson J."/>
            <person name="Barry K."/>
            <person name="LaButti K."/>
            <person name="Ng V."/>
            <person name="Ahrendt S."/>
            <person name="Min B."/>
            <person name="Choi I.G."/>
            <person name="Park H."/>
            <person name="Plett J.M."/>
            <person name="Magnuson J."/>
            <person name="Spatafora J.W."/>
            <person name="Nagy L.G."/>
            <person name="Henrissat B."/>
            <person name="Grigoriev I.V."/>
            <person name="Yang Z.L."/>
            <person name="Xu J."/>
            <person name="Martin F.M."/>
        </authorList>
    </citation>
    <scope>NUCLEOTIDE SEQUENCE</scope>
    <source>
        <strain evidence="1">KUC20120723A-06</strain>
    </source>
</reference>
<dbReference type="Proteomes" id="UP000790709">
    <property type="component" value="Unassembled WGS sequence"/>
</dbReference>
<evidence type="ECO:0000313" key="2">
    <source>
        <dbReference type="Proteomes" id="UP000790709"/>
    </source>
</evidence>
<name>A0ACB8B6A7_9AGAM</name>
<accession>A0ACB8B6A7</accession>
<organism evidence="1 2">
    <name type="scientific">Leucogyrophana mollusca</name>
    <dbReference type="NCBI Taxonomy" id="85980"/>
    <lineage>
        <taxon>Eukaryota</taxon>
        <taxon>Fungi</taxon>
        <taxon>Dikarya</taxon>
        <taxon>Basidiomycota</taxon>
        <taxon>Agaricomycotina</taxon>
        <taxon>Agaricomycetes</taxon>
        <taxon>Agaricomycetidae</taxon>
        <taxon>Boletales</taxon>
        <taxon>Boletales incertae sedis</taxon>
        <taxon>Leucogyrophana</taxon>
    </lineage>
</organism>
<gene>
    <name evidence="1" type="ORF">BV22DRAFT_1107504</name>
</gene>
<proteinExistence type="predicted"/>